<protein>
    <submittedName>
        <fullName evidence="2">Uncharacterized protein</fullName>
    </submittedName>
</protein>
<dbReference type="Proteomes" id="UP000051672">
    <property type="component" value="Unassembled WGS sequence"/>
</dbReference>
<keyword evidence="1" id="KW-0812">Transmembrane</keyword>
<accession>A0A0R2AYM9</accession>
<feature type="transmembrane region" description="Helical" evidence="1">
    <location>
        <begin position="160"/>
        <end position="180"/>
    </location>
</feature>
<dbReference type="STRING" id="1423727.FC34_GL000853"/>
<evidence type="ECO:0000256" key="1">
    <source>
        <dbReference type="SAM" id="Phobius"/>
    </source>
</evidence>
<keyword evidence="1" id="KW-1133">Transmembrane helix</keyword>
<evidence type="ECO:0000313" key="2">
    <source>
        <dbReference type="EMBL" id="KRM71877.1"/>
    </source>
</evidence>
<dbReference type="AlphaFoldDB" id="A0A0R2AYM9"/>
<dbReference type="PATRIC" id="fig|1423727.3.peg.860"/>
<comment type="caution">
    <text evidence="2">The sequence shown here is derived from an EMBL/GenBank/DDBJ whole genome shotgun (WGS) entry which is preliminary data.</text>
</comment>
<reference evidence="2 3" key="1">
    <citation type="journal article" date="2015" name="Genome Announc.">
        <title>Expanding the biotechnology potential of lactobacilli through comparative genomics of 213 strains and associated genera.</title>
        <authorList>
            <person name="Sun Z."/>
            <person name="Harris H.M."/>
            <person name="McCann A."/>
            <person name="Guo C."/>
            <person name="Argimon S."/>
            <person name="Zhang W."/>
            <person name="Yang X."/>
            <person name="Jeffery I.B."/>
            <person name="Cooney J.C."/>
            <person name="Kagawa T.F."/>
            <person name="Liu W."/>
            <person name="Song Y."/>
            <person name="Salvetti E."/>
            <person name="Wrobel A."/>
            <person name="Rasinkangas P."/>
            <person name="Parkhill J."/>
            <person name="Rea M.C."/>
            <person name="O'Sullivan O."/>
            <person name="Ritari J."/>
            <person name="Douillard F.P."/>
            <person name="Paul Ross R."/>
            <person name="Yang R."/>
            <person name="Briner A.E."/>
            <person name="Felis G.E."/>
            <person name="de Vos W.M."/>
            <person name="Barrangou R."/>
            <person name="Klaenhammer T.R."/>
            <person name="Caufield P.W."/>
            <person name="Cui Y."/>
            <person name="Zhang H."/>
            <person name="O'Toole P.W."/>
        </authorList>
    </citation>
    <scope>NUCLEOTIDE SEQUENCE [LARGE SCALE GENOMIC DNA]</scope>
    <source>
        <strain evidence="2 3">DSM 23927</strain>
    </source>
</reference>
<feature type="transmembrane region" description="Helical" evidence="1">
    <location>
        <begin position="133"/>
        <end position="153"/>
    </location>
</feature>
<dbReference type="EMBL" id="AYZQ01000002">
    <property type="protein sequence ID" value="KRM71877.1"/>
    <property type="molecule type" value="Genomic_DNA"/>
</dbReference>
<keyword evidence="1" id="KW-0472">Membrane</keyword>
<dbReference type="RefSeq" id="WP_057894158.1">
    <property type="nucleotide sequence ID" value="NZ_AYZQ01000002.1"/>
</dbReference>
<organism evidence="2 3">
    <name type="scientific">Lacticaseibacillus brantae DSM 23927</name>
    <dbReference type="NCBI Taxonomy" id="1423727"/>
    <lineage>
        <taxon>Bacteria</taxon>
        <taxon>Bacillati</taxon>
        <taxon>Bacillota</taxon>
        <taxon>Bacilli</taxon>
        <taxon>Lactobacillales</taxon>
        <taxon>Lactobacillaceae</taxon>
        <taxon>Lacticaseibacillus</taxon>
    </lineage>
</organism>
<keyword evidence="3" id="KW-1185">Reference proteome</keyword>
<feature type="transmembrane region" description="Helical" evidence="1">
    <location>
        <begin position="20"/>
        <end position="40"/>
    </location>
</feature>
<evidence type="ECO:0000313" key="3">
    <source>
        <dbReference type="Proteomes" id="UP000051672"/>
    </source>
</evidence>
<sequence length="224" mass="24989">MFGKVWRQERQLMKHQLLQLLPFLVCVWLVGLSAVVMMTSDTSSLALQFASIFNRVTLSLAYFPATIMAVLTLLKFRLNDILLLRTRDGQVVQSALIVLLSQVVLFGGWFAGTFMACLLAGEGFSLLLQPEVMLGMGTVLLAGCLLGLIAVLGTIVFGRFLGFWVALTVEFFDFYCNVSFRKSLIFSFVQIRTPMATLSVWMLIASGLVAVMVAVIYFNNRKEY</sequence>
<name>A0A0R2AYM9_9LACO</name>
<proteinExistence type="predicted"/>
<feature type="transmembrane region" description="Helical" evidence="1">
    <location>
        <begin position="200"/>
        <end position="218"/>
    </location>
</feature>
<feature type="transmembrane region" description="Helical" evidence="1">
    <location>
        <begin position="52"/>
        <end position="74"/>
    </location>
</feature>
<gene>
    <name evidence="2" type="ORF">FC34_GL000853</name>
</gene>
<feature type="transmembrane region" description="Helical" evidence="1">
    <location>
        <begin position="95"/>
        <end position="121"/>
    </location>
</feature>